<feature type="active site" description="Proton donor" evidence="7">
    <location>
        <position position="107"/>
    </location>
</feature>
<dbReference type="HAMAP" id="MF_01215">
    <property type="entry name" value="OMPdecase_type2"/>
    <property type="match status" value="1"/>
</dbReference>
<evidence type="ECO:0000313" key="9">
    <source>
        <dbReference type="EMBL" id="OGG41365.1"/>
    </source>
</evidence>
<feature type="domain" description="Orotidine 5'-phosphate decarboxylase" evidence="8">
    <location>
        <begin position="17"/>
        <end position="272"/>
    </location>
</feature>
<dbReference type="UniPathway" id="UPA00070">
    <property type="reaction ID" value="UER00120"/>
</dbReference>
<dbReference type="EC" id="4.1.1.23" evidence="7"/>
<dbReference type="PANTHER" id="PTHR43375">
    <property type="entry name" value="OROTIDINE 5'-PHOSPHATE DECARBOXYLASE"/>
    <property type="match status" value="1"/>
</dbReference>
<dbReference type="InterPro" id="IPR013785">
    <property type="entry name" value="Aldolase_TIM"/>
</dbReference>
<dbReference type="CDD" id="cd04725">
    <property type="entry name" value="OMP_decarboxylase_like"/>
    <property type="match status" value="1"/>
</dbReference>
<dbReference type="EMBL" id="MFKO01000008">
    <property type="protein sequence ID" value="OGG41365.1"/>
    <property type="molecule type" value="Genomic_DNA"/>
</dbReference>
<dbReference type="InterPro" id="IPR011995">
    <property type="entry name" value="OMPdecase_type-2"/>
</dbReference>
<keyword evidence="3 7" id="KW-0210">Decarboxylase</keyword>
<evidence type="ECO:0000313" key="10">
    <source>
        <dbReference type="Proteomes" id="UP000176322"/>
    </source>
</evidence>
<gene>
    <name evidence="7" type="primary">pyrF</name>
    <name evidence="9" type="ORF">A2837_02505</name>
</gene>
<keyword evidence="5 7" id="KW-0456">Lyase</keyword>
<dbReference type="STRING" id="1798475.A2837_02505"/>
<keyword evidence="4 7" id="KW-0665">Pyrimidine biosynthesis</keyword>
<evidence type="ECO:0000256" key="1">
    <source>
        <dbReference type="ARBA" id="ARBA00004861"/>
    </source>
</evidence>
<dbReference type="SMART" id="SM00934">
    <property type="entry name" value="OMPdecase"/>
    <property type="match status" value="1"/>
</dbReference>
<organism evidence="9 10">
    <name type="scientific">Candidatus Kaiserbacteria bacterium RIFCSPHIGHO2_01_FULL_46_22</name>
    <dbReference type="NCBI Taxonomy" id="1798475"/>
    <lineage>
        <taxon>Bacteria</taxon>
        <taxon>Candidatus Kaiseribacteriota</taxon>
    </lineage>
</organism>
<dbReference type="InterPro" id="IPR001754">
    <property type="entry name" value="OMPdeCOase_dom"/>
</dbReference>
<dbReference type="NCBIfam" id="TIGR02127">
    <property type="entry name" value="pyrF_sub2"/>
    <property type="match status" value="1"/>
</dbReference>
<dbReference type="InterPro" id="IPR011060">
    <property type="entry name" value="RibuloseP-bd_barrel"/>
</dbReference>
<comment type="caution">
    <text evidence="9">The sequence shown here is derived from an EMBL/GenBank/DDBJ whole genome shotgun (WGS) entry which is preliminary data.</text>
</comment>
<dbReference type="AlphaFoldDB" id="A0A1F6BWN3"/>
<evidence type="ECO:0000256" key="2">
    <source>
        <dbReference type="ARBA" id="ARBA00008847"/>
    </source>
</evidence>
<dbReference type="GO" id="GO:0044205">
    <property type="term" value="P:'de novo' UMP biosynthetic process"/>
    <property type="evidence" value="ECO:0007669"/>
    <property type="project" value="UniProtKB-UniRule"/>
</dbReference>
<evidence type="ECO:0000256" key="6">
    <source>
        <dbReference type="ARBA" id="ARBA00049157"/>
    </source>
</evidence>
<dbReference type="Pfam" id="PF00215">
    <property type="entry name" value="OMPdecase"/>
    <property type="match status" value="1"/>
</dbReference>
<evidence type="ECO:0000256" key="4">
    <source>
        <dbReference type="ARBA" id="ARBA00022975"/>
    </source>
</evidence>
<dbReference type="Gene3D" id="3.20.20.70">
    <property type="entry name" value="Aldolase class I"/>
    <property type="match status" value="1"/>
</dbReference>
<reference evidence="9 10" key="1">
    <citation type="journal article" date="2016" name="Nat. Commun.">
        <title>Thousands of microbial genomes shed light on interconnected biogeochemical processes in an aquifer system.</title>
        <authorList>
            <person name="Anantharaman K."/>
            <person name="Brown C.T."/>
            <person name="Hug L.A."/>
            <person name="Sharon I."/>
            <person name="Castelle C.J."/>
            <person name="Probst A.J."/>
            <person name="Thomas B.C."/>
            <person name="Singh A."/>
            <person name="Wilkins M.J."/>
            <person name="Karaoz U."/>
            <person name="Brodie E.L."/>
            <person name="Williams K.H."/>
            <person name="Hubbard S.S."/>
            <person name="Banfield J.F."/>
        </authorList>
    </citation>
    <scope>NUCLEOTIDE SEQUENCE [LARGE SCALE GENOMIC DNA]</scope>
</reference>
<proteinExistence type="inferred from homology"/>
<protein>
    <recommendedName>
        <fullName evidence="7">Orotidine 5'-phosphate decarboxylase</fullName>
        <ecNumber evidence="7">4.1.1.23</ecNumber>
    </recommendedName>
    <alternativeName>
        <fullName evidence="7">OMP decarboxylase</fullName>
        <shortName evidence="7">OMPDCase</shortName>
        <shortName evidence="7">OMPdecase</shortName>
    </alternativeName>
</protein>
<sequence>MRNFRKMLESQWSRGHFVCVGLDTDPRKVPRSARKASPVMEADYDHVETMVAFNKANIDATHDLVCAYKPNIAFYEAYGAEGLSGLSRTINHVRRVAPDVPVILDAKRADIGNTNEGYTTMAFDLMQADAITVNPYLGSEALRPFLERADKGIFVLCRTSNPGAGEFQDLPVHVAGYKTKPLYEVVADNIARDWNKNKNCGLVVGATNPEQLRSVRRLIGDMPILIPGIGEQGGSLEKSVAAGKDSRGEGMIINASRSIIYASTGSDFAEAAREETKRMSDLINQYR</sequence>
<dbReference type="SUPFAM" id="SSF51366">
    <property type="entry name" value="Ribulose-phoshate binding barrel"/>
    <property type="match status" value="1"/>
</dbReference>
<dbReference type="GO" id="GO:0006207">
    <property type="term" value="P:'de novo' pyrimidine nucleobase biosynthetic process"/>
    <property type="evidence" value="ECO:0007669"/>
    <property type="project" value="InterPro"/>
</dbReference>
<comment type="catalytic activity">
    <reaction evidence="6 7">
        <text>orotidine 5'-phosphate + H(+) = UMP + CO2</text>
        <dbReference type="Rhea" id="RHEA:11596"/>
        <dbReference type="ChEBI" id="CHEBI:15378"/>
        <dbReference type="ChEBI" id="CHEBI:16526"/>
        <dbReference type="ChEBI" id="CHEBI:57538"/>
        <dbReference type="ChEBI" id="CHEBI:57865"/>
        <dbReference type="EC" id="4.1.1.23"/>
    </reaction>
</comment>
<name>A0A1F6BWN3_9BACT</name>
<evidence type="ECO:0000256" key="7">
    <source>
        <dbReference type="HAMAP-Rule" id="MF_01215"/>
    </source>
</evidence>
<evidence type="ECO:0000256" key="3">
    <source>
        <dbReference type="ARBA" id="ARBA00022793"/>
    </source>
</evidence>
<evidence type="ECO:0000256" key="5">
    <source>
        <dbReference type="ARBA" id="ARBA00023239"/>
    </source>
</evidence>
<dbReference type="Proteomes" id="UP000176322">
    <property type="component" value="Unassembled WGS sequence"/>
</dbReference>
<accession>A0A1F6BWN3</accession>
<comment type="pathway">
    <text evidence="1 7">Pyrimidine metabolism; UMP biosynthesis via de novo pathway; UMP from orotate: step 2/2.</text>
</comment>
<evidence type="ECO:0000259" key="8">
    <source>
        <dbReference type="SMART" id="SM00934"/>
    </source>
</evidence>
<dbReference type="PANTHER" id="PTHR43375:SF1">
    <property type="entry name" value="OROTIDINE 5'-PHOSPHATE DECARBOXYLASE"/>
    <property type="match status" value="1"/>
</dbReference>
<comment type="similarity">
    <text evidence="2 7">Belongs to the OMP decarboxylase family. Type 2 subfamily.</text>
</comment>
<dbReference type="GO" id="GO:0004590">
    <property type="term" value="F:orotidine-5'-phosphate decarboxylase activity"/>
    <property type="evidence" value="ECO:0007669"/>
    <property type="project" value="UniProtKB-UniRule"/>
</dbReference>